<dbReference type="RefSeq" id="WP_161931912.1">
    <property type="nucleotide sequence ID" value="NZ_CP047901.1"/>
</dbReference>
<protein>
    <submittedName>
        <fullName evidence="1">Uncharacterized protein</fullName>
    </submittedName>
</protein>
<sequence>MPKSKLVLLVPALLILSLVGFVAYRLISSSSTEEVPPPPAKRQIINALPIPDRPFITLFPHQTNKLITLYMDKPGNTPELTVDIEYLSGNSLKGGRTSISLPVELPFTQAFLLGSCSSGGKCSFDQDISTGTIKTKLENDTEINILKSNYVFIDGPSATTDQKLKFTPIKYTETAILSYTHGYIGTYSGEVVSEPFVITSASPDDVTGTLTLISDATSLAYFDGQDYQVLEEVEAVDGQLTVDLDIKPWSRQVTIVRDDLKGETQDVTLYLVGPFLPLK</sequence>
<dbReference type="KEGG" id="caqa:MICH65_0553"/>
<keyword evidence="2" id="KW-1185">Reference proteome</keyword>
<organism evidence="1 2">
    <name type="scientific">Candidatus Chazhemtobacterium aquaticus</name>
    <dbReference type="NCBI Taxonomy" id="2715735"/>
    <lineage>
        <taxon>Bacteria</taxon>
        <taxon>Candidatus Chazhemtobacteraceae</taxon>
        <taxon>Candidatus Chazhemtobacterium</taxon>
    </lineage>
</organism>
<evidence type="ECO:0000313" key="1">
    <source>
        <dbReference type="EMBL" id="QHO63534.1"/>
    </source>
</evidence>
<evidence type="ECO:0000313" key="2">
    <source>
        <dbReference type="Proteomes" id="UP000463983"/>
    </source>
</evidence>
<dbReference type="Proteomes" id="UP000463983">
    <property type="component" value="Chromosome"/>
</dbReference>
<gene>
    <name evidence="1" type="ORF">MICH65_0553</name>
</gene>
<accession>A0A857N6B0</accession>
<dbReference type="EMBL" id="CP047901">
    <property type="protein sequence ID" value="QHO63534.1"/>
    <property type="molecule type" value="Genomic_DNA"/>
</dbReference>
<name>A0A857N6B0_9BACT</name>
<proteinExistence type="predicted"/>
<reference evidence="2" key="1">
    <citation type="journal article" date="2020" name="Microorganisms">
        <title>Complete Genome of a Member of a New Bacterial Lineage in the Microgenomates Group Reveals an Unusual Nucleotide Composition Disparity Between Two Strands of DNA and Limited Metabolic Potential.</title>
        <authorList>
            <person name="Kadnikov V.V."/>
            <person name="Mardanov A.V."/>
            <person name="Beletsky A.V."/>
            <person name="Karnachuk O.V."/>
            <person name="Ravin N.V."/>
        </authorList>
    </citation>
    <scope>NUCLEOTIDE SEQUENCE [LARGE SCALE GENOMIC DNA]</scope>
</reference>
<dbReference type="AlphaFoldDB" id="A0A857N6B0"/>